<dbReference type="AlphaFoldDB" id="A0A8J3QCU8"/>
<sequence>MRLEIDGEPAANNPTAADIRKTLKRLDPSGPAWAVLDIRSDYYIQTRVFDDGDFAVEYREGGVDQHYKAFGSREAVVDAFVDYLGSGNRWRTAFEWRRVDLT</sequence>
<organism evidence="1 2">
    <name type="scientific">Rhizocola hellebori</name>
    <dbReference type="NCBI Taxonomy" id="1392758"/>
    <lineage>
        <taxon>Bacteria</taxon>
        <taxon>Bacillati</taxon>
        <taxon>Actinomycetota</taxon>
        <taxon>Actinomycetes</taxon>
        <taxon>Micromonosporales</taxon>
        <taxon>Micromonosporaceae</taxon>
        <taxon>Rhizocola</taxon>
    </lineage>
</organism>
<proteinExistence type="predicted"/>
<comment type="caution">
    <text evidence="1">The sequence shown here is derived from an EMBL/GenBank/DDBJ whole genome shotgun (WGS) entry which is preliminary data.</text>
</comment>
<gene>
    <name evidence="1" type="ORF">Rhe02_63470</name>
</gene>
<dbReference type="RefSeq" id="WP_203912039.1">
    <property type="nucleotide sequence ID" value="NZ_BONY01000047.1"/>
</dbReference>
<evidence type="ECO:0000313" key="1">
    <source>
        <dbReference type="EMBL" id="GIH08280.1"/>
    </source>
</evidence>
<dbReference type="Proteomes" id="UP000612899">
    <property type="component" value="Unassembled WGS sequence"/>
</dbReference>
<protein>
    <submittedName>
        <fullName evidence="1">Uncharacterized protein</fullName>
    </submittedName>
</protein>
<accession>A0A8J3QCU8</accession>
<evidence type="ECO:0000313" key="2">
    <source>
        <dbReference type="Proteomes" id="UP000612899"/>
    </source>
</evidence>
<name>A0A8J3QCU8_9ACTN</name>
<keyword evidence="2" id="KW-1185">Reference proteome</keyword>
<reference evidence="1" key="1">
    <citation type="submission" date="2021-01" db="EMBL/GenBank/DDBJ databases">
        <title>Whole genome shotgun sequence of Rhizocola hellebori NBRC 109834.</title>
        <authorList>
            <person name="Komaki H."/>
            <person name="Tamura T."/>
        </authorList>
    </citation>
    <scope>NUCLEOTIDE SEQUENCE</scope>
    <source>
        <strain evidence="1">NBRC 109834</strain>
    </source>
</reference>
<dbReference type="EMBL" id="BONY01000047">
    <property type="protein sequence ID" value="GIH08280.1"/>
    <property type="molecule type" value="Genomic_DNA"/>
</dbReference>